<dbReference type="RefSeq" id="WP_171151287.1">
    <property type="nucleotide sequence ID" value="NZ_CP053189.1"/>
</dbReference>
<name>A0A6M4PDG3_9ACTN</name>
<sequence length="161" mass="17962">MSRKYPKKVRKEYAAKLKAAEAFVESVTTSGAASDVELGNCNDAETYAALLRAFGYTNYAEDAIGNHKVECDDQHRHEPDGVWEFDFNVYGPNIPPDTSYTVVMDGKTGAEAEDAARDLLRRLYQQENPSHGYFWLTLVDVERGAPATACLYSWIDGRKVA</sequence>
<reference evidence="1 2" key="1">
    <citation type="submission" date="2020-05" db="EMBL/GenBank/DDBJ databases">
        <authorList>
            <person name="Li K."/>
        </authorList>
    </citation>
    <scope>NUCLEOTIDE SEQUENCE [LARGE SCALE GENOMIC DNA]</scope>
    <source>
        <strain evidence="2">jing01</strain>
    </source>
</reference>
<proteinExistence type="predicted"/>
<dbReference type="Proteomes" id="UP000502641">
    <property type="component" value="Chromosome"/>
</dbReference>
<evidence type="ECO:0000313" key="2">
    <source>
        <dbReference type="Proteomes" id="UP000502641"/>
    </source>
</evidence>
<dbReference type="KEGG" id="sarg:HKX69_05945"/>
<accession>A0A6M4PDG3</accession>
<organism evidence="1 2">
    <name type="scientific">Streptomyces argyrophylli</name>
    <dbReference type="NCBI Taxonomy" id="2726118"/>
    <lineage>
        <taxon>Bacteria</taxon>
        <taxon>Bacillati</taxon>
        <taxon>Actinomycetota</taxon>
        <taxon>Actinomycetes</taxon>
        <taxon>Kitasatosporales</taxon>
        <taxon>Streptomycetaceae</taxon>
        <taxon>Streptomyces</taxon>
    </lineage>
</organism>
<dbReference type="AlphaFoldDB" id="A0A6M4PDG3"/>
<evidence type="ECO:0000313" key="1">
    <source>
        <dbReference type="EMBL" id="QJS09115.1"/>
    </source>
</evidence>
<dbReference type="EMBL" id="CP053189">
    <property type="protein sequence ID" value="QJS09115.1"/>
    <property type="molecule type" value="Genomic_DNA"/>
</dbReference>
<gene>
    <name evidence="1" type="ORF">HKX69_05945</name>
</gene>
<keyword evidence="2" id="KW-1185">Reference proteome</keyword>
<protein>
    <submittedName>
        <fullName evidence="1">Uncharacterized protein</fullName>
    </submittedName>
</protein>